<evidence type="ECO:0000256" key="5">
    <source>
        <dbReference type="ARBA" id="ARBA00022833"/>
    </source>
</evidence>
<evidence type="ECO:0000259" key="9">
    <source>
        <dbReference type="PROSITE" id="PS52035"/>
    </source>
</evidence>
<dbReference type="PANTHER" id="PTHR11705">
    <property type="entry name" value="PROTEASE FAMILY M14 CARBOXYPEPTIDASE A,B"/>
    <property type="match status" value="1"/>
</dbReference>
<name>A0A397C9V1_APHAT</name>
<feature type="domain" description="Peptidase M14" evidence="9">
    <location>
        <begin position="1"/>
        <end position="132"/>
    </location>
</feature>
<comment type="caution">
    <text evidence="7">Lacks conserved residue(s) required for the propagation of feature annotation.</text>
</comment>
<evidence type="ECO:0000256" key="1">
    <source>
        <dbReference type="ARBA" id="ARBA00001947"/>
    </source>
</evidence>
<dbReference type="InterPro" id="IPR000834">
    <property type="entry name" value="Peptidase_M14"/>
</dbReference>
<keyword evidence="3" id="KW-0645">Protease</keyword>
<evidence type="ECO:0000256" key="8">
    <source>
        <dbReference type="SAM" id="MobiDB-lite"/>
    </source>
</evidence>
<proteinExistence type="inferred from homology"/>
<dbReference type="GO" id="GO:0008270">
    <property type="term" value="F:zinc ion binding"/>
    <property type="evidence" value="ECO:0007669"/>
    <property type="project" value="InterPro"/>
</dbReference>
<reference evidence="10 11" key="1">
    <citation type="submission" date="2018-08" db="EMBL/GenBank/DDBJ databases">
        <title>Aphanomyces genome sequencing and annotation.</title>
        <authorList>
            <person name="Minardi D."/>
            <person name="Oidtmann B."/>
            <person name="Van Der Giezen M."/>
            <person name="Studholme D.J."/>
        </authorList>
    </citation>
    <scope>NUCLEOTIDE SEQUENCE [LARGE SCALE GENOMIC DNA]</scope>
    <source>
        <strain evidence="10 11">D2</strain>
    </source>
</reference>
<comment type="similarity">
    <text evidence="2 7">Belongs to the peptidase M14 family.</text>
</comment>
<comment type="caution">
    <text evidence="10">The sequence shown here is derived from an EMBL/GenBank/DDBJ whole genome shotgun (WGS) entry which is preliminary data.</text>
</comment>
<evidence type="ECO:0000256" key="6">
    <source>
        <dbReference type="ARBA" id="ARBA00023049"/>
    </source>
</evidence>
<protein>
    <recommendedName>
        <fullName evidence="9">Peptidase M14 domain-containing protein</fullName>
    </recommendedName>
</protein>
<organism evidence="10 11">
    <name type="scientific">Aphanomyces astaci</name>
    <name type="common">Crayfish plague agent</name>
    <dbReference type="NCBI Taxonomy" id="112090"/>
    <lineage>
        <taxon>Eukaryota</taxon>
        <taxon>Sar</taxon>
        <taxon>Stramenopiles</taxon>
        <taxon>Oomycota</taxon>
        <taxon>Saprolegniomycetes</taxon>
        <taxon>Saprolegniales</taxon>
        <taxon>Verrucalvaceae</taxon>
        <taxon>Aphanomyces</taxon>
    </lineage>
</organism>
<dbReference type="Proteomes" id="UP000266643">
    <property type="component" value="Unassembled WGS sequence"/>
</dbReference>
<evidence type="ECO:0000256" key="4">
    <source>
        <dbReference type="ARBA" id="ARBA00022801"/>
    </source>
</evidence>
<dbReference type="EMBL" id="QUTD01011608">
    <property type="protein sequence ID" value="RHY39658.1"/>
    <property type="molecule type" value="Genomic_DNA"/>
</dbReference>
<gene>
    <name evidence="10" type="ORF">DYB30_014115</name>
</gene>
<feature type="non-terminal residue" evidence="10">
    <location>
        <position position="1"/>
    </location>
</feature>
<dbReference type="GO" id="GO:0005615">
    <property type="term" value="C:extracellular space"/>
    <property type="evidence" value="ECO:0007669"/>
    <property type="project" value="TreeGrafter"/>
</dbReference>
<evidence type="ECO:0000313" key="11">
    <source>
        <dbReference type="Proteomes" id="UP000266643"/>
    </source>
</evidence>
<dbReference type="PROSITE" id="PS52035">
    <property type="entry name" value="PEPTIDASE_M14"/>
    <property type="match status" value="1"/>
</dbReference>
<evidence type="ECO:0000256" key="7">
    <source>
        <dbReference type="PROSITE-ProRule" id="PRU01379"/>
    </source>
</evidence>
<dbReference type="SUPFAM" id="SSF53187">
    <property type="entry name" value="Zn-dependent exopeptidases"/>
    <property type="match status" value="1"/>
</dbReference>
<evidence type="ECO:0000256" key="3">
    <source>
        <dbReference type="ARBA" id="ARBA00022670"/>
    </source>
</evidence>
<keyword evidence="4" id="KW-0378">Hydrolase</keyword>
<accession>A0A397C9V1</accession>
<comment type="cofactor">
    <cofactor evidence="1">
        <name>Zn(2+)</name>
        <dbReference type="ChEBI" id="CHEBI:29105"/>
    </cofactor>
</comment>
<dbReference type="GO" id="GO:0004181">
    <property type="term" value="F:metallocarboxypeptidase activity"/>
    <property type="evidence" value="ECO:0007669"/>
    <property type="project" value="InterPro"/>
</dbReference>
<dbReference type="GO" id="GO:0006508">
    <property type="term" value="P:proteolysis"/>
    <property type="evidence" value="ECO:0007669"/>
    <property type="project" value="UniProtKB-KW"/>
</dbReference>
<evidence type="ECO:0000256" key="2">
    <source>
        <dbReference type="ARBA" id="ARBA00005988"/>
    </source>
</evidence>
<dbReference type="AlphaFoldDB" id="A0A397C9V1"/>
<dbReference type="Gene3D" id="3.40.630.10">
    <property type="entry name" value="Zn peptidases"/>
    <property type="match status" value="1"/>
</dbReference>
<dbReference type="Pfam" id="PF00246">
    <property type="entry name" value="Peptidase_M14"/>
    <property type="match status" value="1"/>
</dbReference>
<evidence type="ECO:0000313" key="10">
    <source>
        <dbReference type="EMBL" id="RHY39658.1"/>
    </source>
</evidence>
<dbReference type="PANTHER" id="PTHR11705:SF143">
    <property type="entry name" value="SLL0236 PROTEIN"/>
    <property type="match status" value="1"/>
</dbReference>
<sequence>ANEVDLNRNWPTPFKEPKPVLPSSQTYPGTSPFSEPEAKGIGAWLHDKNSELAGWVDVHSAGGFILYPYGDIVEPIGNGDDAKFERLGRKVATATGFVVDASTIRTRGTEIFKALTQFAEEVENFDVNSTGC</sequence>
<feature type="region of interest" description="Disordered" evidence="8">
    <location>
        <begin position="1"/>
        <end position="35"/>
    </location>
</feature>
<feature type="compositionally biased region" description="Polar residues" evidence="8">
    <location>
        <begin position="22"/>
        <end position="33"/>
    </location>
</feature>
<keyword evidence="5" id="KW-0862">Zinc</keyword>
<dbReference type="CDD" id="cd00596">
    <property type="entry name" value="Peptidase_M14_like"/>
    <property type="match status" value="1"/>
</dbReference>
<keyword evidence="6" id="KW-0482">Metalloprotease</keyword>